<dbReference type="OrthoDB" id="41685at2759"/>
<dbReference type="Proteomes" id="UP000324585">
    <property type="component" value="Unassembled WGS sequence"/>
</dbReference>
<evidence type="ECO:0000313" key="2">
    <source>
        <dbReference type="EMBL" id="KAA8492570.1"/>
    </source>
</evidence>
<accession>A0A5J4YNQ1</accession>
<name>A0A5J4YNQ1_PORPP</name>
<gene>
    <name evidence="2" type="ORF">FVE85_8077</name>
</gene>
<dbReference type="Pfam" id="PF11211">
    <property type="entry name" value="DUF2997"/>
    <property type="match status" value="1"/>
</dbReference>
<feature type="region of interest" description="Disordered" evidence="1">
    <location>
        <begin position="73"/>
        <end position="94"/>
    </location>
</feature>
<dbReference type="EMBL" id="VRMN01000009">
    <property type="protein sequence ID" value="KAA8492570.1"/>
    <property type="molecule type" value="Genomic_DNA"/>
</dbReference>
<comment type="caution">
    <text evidence="2">The sequence shown here is derived from an EMBL/GenBank/DDBJ whole genome shotgun (WGS) entry which is preliminary data.</text>
</comment>
<dbReference type="AlphaFoldDB" id="A0A5J4YNQ1"/>
<evidence type="ECO:0000313" key="3">
    <source>
        <dbReference type="Proteomes" id="UP000324585"/>
    </source>
</evidence>
<dbReference type="InterPro" id="IPR021375">
    <property type="entry name" value="DUF2997"/>
</dbReference>
<evidence type="ECO:0008006" key="4">
    <source>
        <dbReference type="Google" id="ProtNLM"/>
    </source>
</evidence>
<protein>
    <recommendedName>
        <fullName evidence="4">DUF2997 domain-containing protein</fullName>
    </recommendedName>
</protein>
<evidence type="ECO:0000256" key="1">
    <source>
        <dbReference type="SAM" id="MobiDB-lite"/>
    </source>
</evidence>
<reference evidence="3" key="1">
    <citation type="journal article" date="2019" name="Nat. Commun.">
        <title>Expansion of phycobilisome linker gene families in mesophilic red algae.</title>
        <authorList>
            <person name="Lee J."/>
            <person name="Kim D."/>
            <person name="Bhattacharya D."/>
            <person name="Yoon H.S."/>
        </authorList>
    </citation>
    <scope>NUCLEOTIDE SEQUENCE [LARGE SCALE GENOMIC DNA]</scope>
    <source>
        <strain evidence="3">CCMP 1328</strain>
    </source>
</reference>
<organism evidence="2 3">
    <name type="scientific">Porphyridium purpureum</name>
    <name type="common">Red alga</name>
    <name type="synonym">Porphyridium cruentum</name>
    <dbReference type="NCBI Taxonomy" id="35688"/>
    <lineage>
        <taxon>Eukaryota</taxon>
        <taxon>Rhodophyta</taxon>
        <taxon>Bangiophyceae</taxon>
        <taxon>Porphyridiales</taxon>
        <taxon>Porphyridiaceae</taxon>
        <taxon>Porphyridium</taxon>
    </lineage>
</organism>
<keyword evidence="3" id="KW-1185">Reference proteome</keyword>
<sequence>MAFVAGKWFGRGLRVARRRVDRMEGKTNVMAFVCTAPLVVPSSTMRKLKPEAVARARAVQRVFALRMMASPDPAASGGMKPSWTPQEGASSSSGTNMQEIEYTIMQDGRVQVTVNGIKGEACLEVTKEIEEMLGNVVSRKNTEEMMEKEIVLNNNSTVHNKAQDSGSSW</sequence>
<feature type="compositionally biased region" description="Polar residues" evidence="1">
    <location>
        <begin position="83"/>
        <end position="94"/>
    </location>
</feature>
<proteinExistence type="predicted"/>